<name>A0A0A9FEM7_ARUDO</name>
<accession>A0A0A9FEM7</accession>
<organism evidence="1">
    <name type="scientific">Arundo donax</name>
    <name type="common">Giant reed</name>
    <name type="synonym">Donax arundinaceus</name>
    <dbReference type="NCBI Taxonomy" id="35708"/>
    <lineage>
        <taxon>Eukaryota</taxon>
        <taxon>Viridiplantae</taxon>
        <taxon>Streptophyta</taxon>
        <taxon>Embryophyta</taxon>
        <taxon>Tracheophyta</taxon>
        <taxon>Spermatophyta</taxon>
        <taxon>Magnoliopsida</taxon>
        <taxon>Liliopsida</taxon>
        <taxon>Poales</taxon>
        <taxon>Poaceae</taxon>
        <taxon>PACMAD clade</taxon>
        <taxon>Arundinoideae</taxon>
        <taxon>Arundineae</taxon>
        <taxon>Arundo</taxon>
    </lineage>
</organism>
<protein>
    <submittedName>
        <fullName evidence="1">Uncharacterized protein</fullName>
    </submittedName>
</protein>
<dbReference type="AlphaFoldDB" id="A0A0A9FEM7"/>
<reference evidence="1" key="2">
    <citation type="journal article" date="2015" name="Data Brief">
        <title>Shoot transcriptome of the giant reed, Arundo donax.</title>
        <authorList>
            <person name="Barrero R.A."/>
            <person name="Guerrero F.D."/>
            <person name="Moolhuijzen P."/>
            <person name="Goolsby J.A."/>
            <person name="Tidwell J."/>
            <person name="Bellgard S.E."/>
            <person name="Bellgard M.I."/>
        </authorList>
    </citation>
    <scope>NUCLEOTIDE SEQUENCE</scope>
    <source>
        <tissue evidence="1">Shoot tissue taken approximately 20 cm above the soil surface</tissue>
    </source>
</reference>
<sequence>MDKLRPYSRITSSKSGAYTGACSSINVFRSGNPIMRRDRDLKSKDLMECHLVVLGGKKQPATVKTPKTLK</sequence>
<evidence type="ECO:0000313" key="1">
    <source>
        <dbReference type="EMBL" id="JAE09659.1"/>
    </source>
</evidence>
<reference evidence="1" key="1">
    <citation type="submission" date="2014-09" db="EMBL/GenBank/DDBJ databases">
        <authorList>
            <person name="Magalhaes I.L.F."/>
            <person name="Oliveira U."/>
            <person name="Santos F.R."/>
            <person name="Vidigal T.H.D.A."/>
            <person name="Brescovit A.D."/>
            <person name="Santos A.J."/>
        </authorList>
    </citation>
    <scope>NUCLEOTIDE SEQUENCE</scope>
    <source>
        <tissue evidence="1">Shoot tissue taken approximately 20 cm above the soil surface</tissue>
    </source>
</reference>
<proteinExistence type="predicted"/>
<dbReference type="EMBL" id="GBRH01188237">
    <property type="protein sequence ID" value="JAE09659.1"/>
    <property type="molecule type" value="Transcribed_RNA"/>
</dbReference>